<evidence type="ECO:0000256" key="1">
    <source>
        <dbReference type="SAM" id="MobiDB-lite"/>
    </source>
</evidence>
<evidence type="ECO:0000313" key="6">
    <source>
        <dbReference type="Proteomes" id="UP000461010"/>
    </source>
</evidence>
<keyword evidence="2" id="KW-1133">Transmembrane helix</keyword>
<evidence type="ECO:0000313" key="5">
    <source>
        <dbReference type="EMBL" id="KAB7889628.1"/>
    </source>
</evidence>
<comment type="caution">
    <text evidence="5">The sequence shown here is derived from an EMBL/GenBank/DDBJ whole genome shotgun (WGS) entry which is preliminary data.</text>
</comment>
<sequence length="185" mass="21390">MDSNNFEIIKQSLGNVVYSQKTQEMAVIRKRGYSTGIKWGNIIIIGLVFLSLFLQIFNPDEKKYLYVGIFLTVLESLFLIFQLSFSPEKEMLEHQNTASQLWLMREKHLNLLTDIKNEIFDKKAISKKRDALTNELSQVYSNALKTNNNDYTKASIALNGNEKPKADDDEMNTFLPKNLQDKKED</sequence>
<feature type="transmembrane region" description="Helical" evidence="2">
    <location>
        <begin position="39"/>
        <end position="58"/>
    </location>
</feature>
<feature type="domain" description="SMODS and SLOG-associating 2TM effector" evidence="3">
    <location>
        <begin position="8"/>
        <end position="170"/>
    </location>
</feature>
<name>A0A6L4WU32_9BACT</name>
<dbReference type="EMBL" id="WFKK01000011">
    <property type="protein sequence ID" value="KAB7889628.1"/>
    <property type="molecule type" value="Genomic_DNA"/>
</dbReference>
<evidence type="ECO:0000256" key="2">
    <source>
        <dbReference type="SAM" id="Phobius"/>
    </source>
</evidence>
<evidence type="ECO:0000259" key="3">
    <source>
        <dbReference type="Pfam" id="PF18186"/>
    </source>
</evidence>
<organism evidence="5 7">
    <name type="scientific">Poseidonibacter ostreae</name>
    <dbReference type="NCBI Taxonomy" id="2654171"/>
    <lineage>
        <taxon>Bacteria</taxon>
        <taxon>Pseudomonadati</taxon>
        <taxon>Campylobacterota</taxon>
        <taxon>Epsilonproteobacteria</taxon>
        <taxon>Campylobacterales</taxon>
        <taxon>Arcobacteraceae</taxon>
        <taxon>Poseidonibacter</taxon>
    </lineage>
</organism>
<protein>
    <submittedName>
        <fullName evidence="5">SLATT domain-containing protein</fullName>
    </submittedName>
</protein>
<dbReference type="EMBL" id="WFKJ01000061">
    <property type="protein sequence ID" value="KAB7887610.1"/>
    <property type="molecule type" value="Genomic_DNA"/>
</dbReference>
<gene>
    <name evidence="4" type="ORF">GBG18_13915</name>
    <name evidence="5" type="ORF">GBG19_05310</name>
</gene>
<keyword evidence="2" id="KW-0472">Membrane</keyword>
<dbReference type="InterPro" id="IPR040811">
    <property type="entry name" value="SLATT_4"/>
</dbReference>
<feature type="region of interest" description="Disordered" evidence="1">
    <location>
        <begin position="160"/>
        <end position="185"/>
    </location>
</feature>
<dbReference type="NCBIfam" id="NF033632">
    <property type="entry name" value="SLATT_4"/>
    <property type="match status" value="1"/>
</dbReference>
<reference evidence="6 7" key="1">
    <citation type="submission" date="2019-10" db="EMBL/GenBank/DDBJ databases">
        <title>Poseidonibacter ostreae sp. nov., isolated from the gut of the Ostrea denselamellosa.</title>
        <authorList>
            <person name="Choi A."/>
        </authorList>
    </citation>
    <scope>NUCLEOTIDE SEQUENCE [LARGE SCALE GENOMIC DNA]</scope>
    <source>
        <strain evidence="5 7">SJOD-M-33</strain>
        <strain evidence="4 6">SJOD-M-5</strain>
    </source>
</reference>
<keyword evidence="6" id="KW-1185">Reference proteome</keyword>
<proteinExistence type="predicted"/>
<accession>A0A6L4WU32</accession>
<dbReference type="RefSeq" id="WP_152192026.1">
    <property type="nucleotide sequence ID" value="NZ_WFKJ01000061.1"/>
</dbReference>
<keyword evidence="2" id="KW-0812">Transmembrane</keyword>
<dbReference type="Pfam" id="PF18186">
    <property type="entry name" value="SLATT_4"/>
    <property type="match status" value="1"/>
</dbReference>
<evidence type="ECO:0000313" key="7">
    <source>
        <dbReference type="Proteomes" id="UP000472839"/>
    </source>
</evidence>
<dbReference type="AlphaFoldDB" id="A0A6L4WU32"/>
<dbReference type="Proteomes" id="UP000461010">
    <property type="component" value="Unassembled WGS sequence"/>
</dbReference>
<evidence type="ECO:0000313" key="4">
    <source>
        <dbReference type="EMBL" id="KAB7887610.1"/>
    </source>
</evidence>
<feature type="transmembrane region" description="Helical" evidence="2">
    <location>
        <begin position="64"/>
        <end position="85"/>
    </location>
</feature>
<dbReference type="Proteomes" id="UP000472839">
    <property type="component" value="Unassembled WGS sequence"/>
</dbReference>